<dbReference type="Proteomes" id="UP001151582">
    <property type="component" value="Unassembled WGS sequence"/>
</dbReference>
<dbReference type="InterPro" id="IPR009068">
    <property type="entry name" value="uS15_NS1_RNA-bd_sf"/>
</dbReference>
<evidence type="ECO:0000256" key="5">
    <source>
        <dbReference type="SAM" id="MobiDB-lite"/>
    </source>
</evidence>
<dbReference type="EMBL" id="JANBQB010000053">
    <property type="protein sequence ID" value="KAJ1983484.1"/>
    <property type="molecule type" value="Genomic_DNA"/>
</dbReference>
<sequence>MSKRRREIFEATLREKQAEQDKVDEERKRLNTRFLNSVIRSSEYFATAPPDVTATPQPSHSPIGPKLSKRLDTKDERFLLNTIPLVTASRSKLTPEEDLSKANAAVNQVHKVLDLHNAGSPEIFKWNTQLAIRTFGRKENDTGSPEVQAAIWTLRINSLQEHLKKNPKDKYSCRRYTILQHKRAGILRYLKRQGLERYAKCLKELGLRPDMVEGQILPVSKVV</sequence>
<evidence type="ECO:0000313" key="7">
    <source>
        <dbReference type="Proteomes" id="UP001151582"/>
    </source>
</evidence>
<dbReference type="GO" id="GO:0005840">
    <property type="term" value="C:ribosome"/>
    <property type="evidence" value="ECO:0007669"/>
    <property type="project" value="UniProtKB-KW"/>
</dbReference>
<dbReference type="GO" id="GO:0006412">
    <property type="term" value="P:translation"/>
    <property type="evidence" value="ECO:0007669"/>
    <property type="project" value="InterPro"/>
</dbReference>
<dbReference type="GO" id="GO:0003735">
    <property type="term" value="F:structural constituent of ribosome"/>
    <property type="evidence" value="ECO:0007669"/>
    <property type="project" value="InterPro"/>
</dbReference>
<protein>
    <recommendedName>
        <fullName evidence="8">Ribosomal protein S15</fullName>
    </recommendedName>
</protein>
<keyword evidence="3 4" id="KW-0687">Ribonucleoprotein</keyword>
<evidence type="ECO:0008006" key="8">
    <source>
        <dbReference type="Google" id="ProtNLM"/>
    </source>
</evidence>
<dbReference type="SUPFAM" id="SSF47060">
    <property type="entry name" value="S15/NS1 RNA-binding domain"/>
    <property type="match status" value="1"/>
</dbReference>
<reference evidence="6" key="1">
    <citation type="submission" date="2022-07" db="EMBL/GenBank/DDBJ databases">
        <title>Phylogenomic reconstructions and comparative analyses of Kickxellomycotina fungi.</title>
        <authorList>
            <person name="Reynolds N.K."/>
            <person name="Stajich J.E."/>
            <person name="Barry K."/>
            <person name="Grigoriev I.V."/>
            <person name="Crous P."/>
            <person name="Smith M.E."/>
        </authorList>
    </citation>
    <scope>NUCLEOTIDE SEQUENCE</scope>
    <source>
        <strain evidence="6">RSA 567</strain>
    </source>
</reference>
<dbReference type="CDD" id="cd00353">
    <property type="entry name" value="Ribosomal_S15p_S13e"/>
    <property type="match status" value="1"/>
</dbReference>
<keyword evidence="2 4" id="KW-0689">Ribosomal protein</keyword>
<name>A0A9W8EDY8_9FUNG</name>
<gene>
    <name evidence="6" type="ORF">H4R34_001245</name>
</gene>
<dbReference type="OrthoDB" id="441444at2759"/>
<dbReference type="GO" id="GO:0005737">
    <property type="term" value="C:cytoplasm"/>
    <property type="evidence" value="ECO:0007669"/>
    <property type="project" value="UniProtKB-ARBA"/>
</dbReference>
<proteinExistence type="inferred from homology"/>
<dbReference type="AlphaFoldDB" id="A0A9W8EDY8"/>
<organism evidence="6 7">
    <name type="scientific">Dimargaris verticillata</name>
    <dbReference type="NCBI Taxonomy" id="2761393"/>
    <lineage>
        <taxon>Eukaryota</taxon>
        <taxon>Fungi</taxon>
        <taxon>Fungi incertae sedis</taxon>
        <taxon>Zoopagomycota</taxon>
        <taxon>Kickxellomycotina</taxon>
        <taxon>Dimargaritomycetes</taxon>
        <taxon>Dimargaritales</taxon>
        <taxon>Dimargaritaceae</taxon>
        <taxon>Dimargaris</taxon>
    </lineage>
</organism>
<feature type="region of interest" description="Disordered" evidence="5">
    <location>
        <begin position="48"/>
        <end position="68"/>
    </location>
</feature>
<evidence type="ECO:0000256" key="3">
    <source>
        <dbReference type="ARBA" id="ARBA00023274"/>
    </source>
</evidence>
<comment type="similarity">
    <text evidence="1 4">Belongs to the universal ribosomal protein uS15 family.</text>
</comment>
<keyword evidence="7" id="KW-1185">Reference proteome</keyword>
<dbReference type="PANTHER" id="PTHR23321:SF26">
    <property type="entry name" value="SMALL RIBOSOMAL SUBUNIT PROTEIN US15M"/>
    <property type="match status" value="1"/>
</dbReference>
<accession>A0A9W8EDY8</accession>
<evidence type="ECO:0000256" key="1">
    <source>
        <dbReference type="ARBA" id="ARBA00008434"/>
    </source>
</evidence>
<evidence type="ECO:0000256" key="2">
    <source>
        <dbReference type="ARBA" id="ARBA00022980"/>
    </source>
</evidence>
<dbReference type="PANTHER" id="PTHR23321">
    <property type="entry name" value="RIBOSOMAL PROTEIN S15, BACTERIAL AND ORGANELLAR"/>
    <property type="match status" value="1"/>
</dbReference>
<dbReference type="Gene3D" id="1.10.287.10">
    <property type="entry name" value="S15/NS1, RNA-binding"/>
    <property type="match status" value="1"/>
</dbReference>
<dbReference type="HAMAP" id="MF_01343_B">
    <property type="entry name" value="Ribosomal_uS15_B"/>
    <property type="match status" value="1"/>
</dbReference>
<evidence type="ECO:0000256" key="4">
    <source>
        <dbReference type="RuleBase" id="RU003919"/>
    </source>
</evidence>
<dbReference type="NCBIfam" id="TIGR00952">
    <property type="entry name" value="S15_bact"/>
    <property type="match status" value="1"/>
</dbReference>
<dbReference type="InterPro" id="IPR000589">
    <property type="entry name" value="Ribosomal_uS15"/>
</dbReference>
<dbReference type="GO" id="GO:1990904">
    <property type="term" value="C:ribonucleoprotein complex"/>
    <property type="evidence" value="ECO:0007669"/>
    <property type="project" value="UniProtKB-KW"/>
</dbReference>
<dbReference type="Pfam" id="PF00312">
    <property type="entry name" value="Ribosomal_S15"/>
    <property type="match status" value="1"/>
</dbReference>
<dbReference type="SMART" id="SM01387">
    <property type="entry name" value="Ribosomal_S15"/>
    <property type="match status" value="1"/>
</dbReference>
<comment type="caution">
    <text evidence="6">The sequence shown here is derived from an EMBL/GenBank/DDBJ whole genome shotgun (WGS) entry which is preliminary data.</text>
</comment>
<dbReference type="InterPro" id="IPR005290">
    <property type="entry name" value="Ribosomal_uS15_bac-type"/>
</dbReference>
<evidence type="ECO:0000313" key="6">
    <source>
        <dbReference type="EMBL" id="KAJ1983484.1"/>
    </source>
</evidence>